<dbReference type="GO" id="GO:0004806">
    <property type="term" value="F:triacylglycerol lipase activity"/>
    <property type="evidence" value="ECO:0007669"/>
    <property type="project" value="UniProtKB-UniRule"/>
</dbReference>
<dbReference type="PANTHER" id="PTHR34853">
    <property type="match status" value="1"/>
</dbReference>
<keyword evidence="1" id="KW-0732">Signal</keyword>
<keyword evidence="3" id="KW-1185">Reference proteome</keyword>
<comment type="similarity">
    <text evidence="1">Belongs to the AB hydrolase superfamily. Lipase family.</text>
</comment>
<dbReference type="GO" id="GO:0016042">
    <property type="term" value="P:lipid catabolic process"/>
    <property type="evidence" value="ECO:0007669"/>
    <property type="project" value="UniProtKB-UniRule"/>
</dbReference>
<dbReference type="STRING" id="2070753.A0A3A2ZG50"/>
<dbReference type="SUPFAM" id="SSF53474">
    <property type="entry name" value="alpha/beta-Hydrolases"/>
    <property type="match status" value="1"/>
</dbReference>
<evidence type="ECO:0000313" key="3">
    <source>
        <dbReference type="Proteomes" id="UP000266188"/>
    </source>
</evidence>
<evidence type="ECO:0000256" key="1">
    <source>
        <dbReference type="PIRNR" id="PIRNR029171"/>
    </source>
</evidence>
<feature type="chain" id="PRO_5017107041" description="Secretory lipase" evidence="1">
    <location>
        <begin position="22"/>
        <end position="447"/>
    </location>
</feature>
<dbReference type="Proteomes" id="UP000266188">
    <property type="component" value="Unassembled WGS sequence"/>
</dbReference>
<dbReference type="InterPro" id="IPR005152">
    <property type="entry name" value="Lipase_secreted"/>
</dbReference>
<dbReference type="Gene3D" id="3.40.50.1820">
    <property type="entry name" value="alpha/beta hydrolase"/>
    <property type="match status" value="2"/>
</dbReference>
<protein>
    <recommendedName>
        <fullName evidence="4">Secretory lipase</fullName>
    </recommendedName>
</protein>
<dbReference type="AlphaFoldDB" id="A0A3A2ZG50"/>
<organism evidence="2 3">
    <name type="scientific">Aspergillus sclerotialis</name>
    <dbReference type="NCBI Taxonomy" id="2070753"/>
    <lineage>
        <taxon>Eukaryota</taxon>
        <taxon>Fungi</taxon>
        <taxon>Dikarya</taxon>
        <taxon>Ascomycota</taxon>
        <taxon>Pezizomycotina</taxon>
        <taxon>Eurotiomycetes</taxon>
        <taxon>Eurotiomycetidae</taxon>
        <taxon>Eurotiales</taxon>
        <taxon>Aspergillaceae</taxon>
        <taxon>Aspergillus</taxon>
        <taxon>Aspergillus subgen. Polypaecilum</taxon>
    </lineage>
</organism>
<comment type="caution">
    <text evidence="2">The sequence shown here is derived from an EMBL/GenBank/DDBJ whole genome shotgun (WGS) entry which is preliminary data.</text>
</comment>
<evidence type="ECO:0008006" key="4">
    <source>
        <dbReference type="Google" id="ProtNLM"/>
    </source>
</evidence>
<evidence type="ECO:0000313" key="2">
    <source>
        <dbReference type="EMBL" id="RJE21243.1"/>
    </source>
</evidence>
<reference evidence="3" key="1">
    <citation type="submission" date="2017-02" db="EMBL/GenBank/DDBJ databases">
        <authorList>
            <person name="Tafer H."/>
            <person name="Lopandic K."/>
        </authorList>
    </citation>
    <scope>NUCLEOTIDE SEQUENCE [LARGE SCALE GENOMIC DNA]</scope>
    <source>
        <strain evidence="3">CBS 366.77</strain>
    </source>
</reference>
<accession>A0A3A2ZG50</accession>
<feature type="signal peptide" evidence="1">
    <location>
        <begin position="1"/>
        <end position="21"/>
    </location>
</feature>
<dbReference type="InterPro" id="IPR029058">
    <property type="entry name" value="AB_hydrolase_fold"/>
</dbReference>
<dbReference type="EMBL" id="MVGC01000242">
    <property type="protein sequence ID" value="RJE21243.1"/>
    <property type="molecule type" value="Genomic_DNA"/>
</dbReference>
<gene>
    <name evidence="2" type="ORF">PHISCL_06425</name>
</gene>
<dbReference type="PIRSF" id="PIRSF029171">
    <property type="entry name" value="Esterase_LipA"/>
    <property type="match status" value="1"/>
</dbReference>
<dbReference type="PANTHER" id="PTHR34853:SF1">
    <property type="entry name" value="LIPASE 5"/>
    <property type="match status" value="1"/>
</dbReference>
<proteinExistence type="inferred from homology"/>
<sequence>MRGTPFFIGLCSLLSSQFSHAARPNDLNFTAEEVEKYGCGEKCQANLREGMKTDREIFGGYPFDHDFYAIASNFSDAKPGDVLKFEPFNVSTLSIPPDLTAYRIQYVSTGMDGENVPATAFITLPYMTYPGQKPRLMAFAHGTIGVTSSCAPSSSYNFYDYYTWIMLAIAGYAVVGTDYTGLGNNYTAHKYVNCVLNSEDTYWSVIAARRAFPNTFTKRWAAMGHSQGGGAVWGLSENPRVTGSESGEYIGGVALAPSARVFDLSLESAKYHELSGEAASAKFMPLIAKGIQAVNPPSTKIDFLSDAAEKRSELIDKLQLCLQGSGSVTEDLPLAGVKSPTAFQNSDQLKDFQKKYGAAQGKKAFRDLLVLQGMADETVNYNATKIAYRAACEAGNSVRLSLYPGLDHRPVLTASVREWMPWLDERFRGVASQQKCVMHTWKPLLGE</sequence>
<name>A0A3A2ZG50_9EURO</name>
<dbReference type="OrthoDB" id="5382058at2759"/>